<reference evidence="2 3" key="1">
    <citation type="submission" date="2016-10" db="EMBL/GenBank/DDBJ databases">
        <authorList>
            <person name="de Groot N.N."/>
        </authorList>
    </citation>
    <scope>NUCLEOTIDE SEQUENCE [LARGE SCALE GENOMIC DNA]</scope>
    <source>
        <strain>GEY</strain>
        <strain evidence="3">DSM 9560</strain>
    </source>
</reference>
<dbReference type="STRING" id="1003.SAMN04488541_105216"/>
<keyword evidence="1" id="KW-0812">Transmembrane</keyword>
<proteinExistence type="predicted"/>
<dbReference type="Proteomes" id="UP000199513">
    <property type="component" value="Unassembled WGS sequence"/>
</dbReference>
<evidence type="ECO:0000313" key="2">
    <source>
        <dbReference type="EMBL" id="SFF54242.1"/>
    </source>
</evidence>
<name>A0A1I2JHC0_9BACT</name>
<protein>
    <submittedName>
        <fullName evidence="2">Uncharacterized protein</fullName>
    </submittedName>
</protein>
<evidence type="ECO:0000256" key="1">
    <source>
        <dbReference type="SAM" id="Phobius"/>
    </source>
</evidence>
<organism evidence="2 3">
    <name type="scientific">Thermoflexibacter ruber</name>
    <dbReference type="NCBI Taxonomy" id="1003"/>
    <lineage>
        <taxon>Bacteria</taxon>
        <taxon>Pseudomonadati</taxon>
        <taxon>Bacteroidota</taxon>
        <taxon>Cytophagia</taxon>
        <taxon>Cytophagales</taxon>
        <taxon>Thermoflexibacteraceae</taxon>
        <taxon>Thermoflexibacter</taxon>
    </lineage>
</organism>
<gene>
    <name evidence="2" type="ORF">SAMN04488541_105216</name>
</gene>
<keyword evidence="1" id="KW-1133">Transmembrane helix</keyword>
<keyword evidence="3" id="KW-1185">Reference proteome</keyword>
<feature type="transmembrane region" description="Helical" evidence="1">
    <location>
        <begin position="13"/>
        <end position="31"/>
    </location>
</feature>
<evidence type="ECO:0000313" key="3">
    <source>
        <dbReference type="Proteomes" id="UP000199513"/>
    </source>
</evidence>
<accession>A0A1I2JHC0</accession>
<dbReference type="EMBL" id="FONY01000052">
    <property type="protein sequence ID" value="SFF54242.1"/>
    <property type="molecule type" value="Genomic_DNA"/>
</dbReference>
<sequence length="188" mass="21829">MSIVDYIMKNKEWIFSGIGVFLLGLFLTFISKRFKKQKAEKKIVDNTQRQDIPLTNNIKAEKVNLHQTIISNSKTGDIHSSDTDNSVGVKTNNPQLLKIKDEYFSDKNELKVFLFKKLAEARNINVKLEVRHITDAAEDELQIKHDKAISEIEKLEEEGIIRFEKEKDEVLSPYTRIRLTEKYFAAIK</sequence>
<keyword evidence="1" id="KW-0472">Membrane</keyword>
<dbReference type="AlphaFoldDB" id="A0A1I2JHC0"/>